<sequence length="134" mass="15398">MIIGYRTKLPDGNPTGFVEKILAGTKIHTIRTNGDRWRIGMSIQHATGVRTRHYRKFADGVLKGKQPVAMWRRRGRLAVAIDGKALTAERLQLLAVNDGFDTLEQFERWFLAVVDKQPDRTYHGTLLHFTDFNY</sequence>
<proteinExistence type="predicted"/>
<name>A0ABP8NE89_9BACT</name>
<dbReference type="EMBL" id="BAABHD010000076">
    <property type="protein sequence ID" value="GAA4464135.1"/>
    <property type="molecule type" value="Genomic_DNA"/>
</dbReference>
<dbReference type="RefSeq" id="WP_345246941.1">
    <property type="nucleotide sequence ID" value="NZ_BAABHD010000076.1"/>
</dbReference>
<evidence type="ECO:0000313" key="2">
    <source>
        <dbReference type="Proteomes" id="UP001501175"/>
    </source>
</evidence>
<comment type="caution">
    <text evidence="1">The sequence shown here is derived from an EMBL/GenBank/DDBJ whole genome shotgun (WGS) entry which is preliminary data.</text>
</comment>
<evidence type="ECO:0008006" key="3">
    <source>
        <dbReference type="Google" id="ProtNLM"/>
    </source>
</evidence>
<protein>
    <recommendedName>
        <fullName evidence="3">ASCH domain-containing protein</fullName>
    </recommendedName>
</protein>
<reference evidence="2" key="1">
    <citation type="journal article" date="2019" name="Int. J. Syst. Evol. Microbiol.">
        <title>The Global Catalogue of Microorganisms (GCM) 10K type strain sequencing project: providing services to taxonomists for standard genome sequencing and annotation.</title>
        <authorList>
            <consortium name="The Broad Institute Genomics Platform"/>
            <consortium name="The Broad Institute Genome Sequencing Center for Infectious Disease"/>
            <person name="Wu L."/>
            <person name="Ma J."/>
        </authorList>
    </citation>
    <scope>NUCLEOTIDE SEQUENCE [LARGE SCALE GENOMIC DNA]</scope>
    <source>
        <strain evidence="2">JCM 17927</strain>
    </source>
</reference>
<gene>
    <name evidence="1" type="ORF">GCM10023189_43000</name>
</gene>
<organism evidence="1 2">
    <name type="scientific">Nibrella saemangeumensis</name>
    <dbReference type="NCBI Taxonomy" id="1084526"/>
    <lineage>
        <taxon>Bacteria</taxon>
        <taxon>Pseudomonadati</taxon>
        <taxon>Bacteroidota</taxon>
        <taxon>Cytophagia</taxon>
        <taxon>Cytophagales</taxon>
        <taxon>Spirosomataceae</taxon>
        <taxon>Nibrella</taxon>
    </lineage>
</organism>
<accession>A0ABP8NE89</accession>
<keyword evidence="2" id="KW-1185">Reference proteome</keyword>
<evidence type="ECO:0000313" key="1">
    <source>
        <dbReference type="EMBL" id="GAA4464135.1"/>
    </source>
</evidence>
<dbReference type="Proteomes" id="UP001501175">
    <property type="component" value="Unassembled WGS sequence"/>
</dbReference>